<keyword evidence="3" id="KW-1185">Reference proteome</keyword>
<dbReference type="Pfam" id="PF04954">
    <property type="entry name" value="SIP"/>
    <property type="match status" value="1"/>
</dbReference>
<dbReference type="Gene3D" id="2.40.30.10">
    <property type="entry name" value="Translation factors"/>
    <property type="match status" value="1"/>
</dbReference>
<dbReference type="RefSeq" id="WP_036437509.1">
    <property type="nucleotide sequence ID" value="NZ_AP022567.1"/>
</dbReference>
<dbReference type="InterPro" id="IPR039374">
    <property type="entry name" value="SIP_fam"/>
</dbReference>
<evidence type="ECO:0000313" key="2">
    <source>
        <dbReference type="EMBL" id="BBX31057.1"/>
    </source>
</evidence>
<gene>
    <name evidence="2" type="ORF">MMAGJ_03390</name>
</gene>
<dbReference type="Pfam" id="PF08021">
    <property type="entry name" value="FAD_binding_9"/>
    <property type="match status" value="1"/>
</dbReference>
<evidence type="ECO:0000313" key="3">
    <source>
        <dbReference type="Proteomes" id="UP000465622"/>
    </source>
</evidence>
<dbReference type="Gene3D" id="3.40.50.80">
    <property type="entry name" value="Nucleotide-binding domain of ferredoxin-NADP reductase (FNR) module"/>
    <property type="match status" value="1"/>
</dbReference>
<dbReference type="PANTHER" id="PTHR30157">
    <property type="entry name" value="FERRIC REDUCTASE, NADPH-DEPENDENT"/>
    <property type="match status" value="1"/>
</dbReference>
<protein>
    <submittedName>
        <fullName evidence="2">Siderophore-interacting protein</fullName>
    </submittedName>
</protein>
<proteinExistence type="predicted"/>
<accession>A0ABN5XYF1</accession>
<dbReference type="InterPro" id="IPR017938">
    <property type="entry name" value="Riboflavin_synthase-like_b-brl"/>
</dbReference>
<evidence type="ECO:0000259" key="1">
    <source>
        <dbReference type="PROSITE" id="PS51384"/>
    </source>
</evidence>
<dbReference type="PROSITE" id="PS51384">
    <property type="entry name" value="FAD_FR"/>
    <property type="match status" value="1"/>
</dbReference>
<dbReference type="InterPro" id="IPR007037">
    <property type="entry name" value="SIP_rossman_dom"/>
</dbReference>
<feature type="domain" description="FAD-binding FR-type" evidence="1">
    <location>
        <begin position="20"/>
        <end position="122"/>
    </location>
</feature>
<dbReference type="EMBL" id="AP022567">
    <property type="protein sequence ID" value="BBX31057.1"/>
    <property type="molecule type" value="Genomic_DNA"/>
</dbReference>
<dbReference type="SUPFAM" id="SSF63380">
    <property type="entry name" value="Riboflavin synthase domain-like"/>
    <property type="match status" value="1"/>
</dbReference>
<reference evidence="2 3" key="1">
    <citation type="journal article" date="2019" name="Emerg. Microbes Infect.">
        <title>Comprehensive subspecies identification of 175 nontuberculous mycobacteria species based on 7547 genomic profiles.</title>
        <authorList>
            <person name="Matsumoto Y."/>
            <person name="Kinjo T."/>
            <person name="Motooka D."/>
            <person name="Nabeya D."/>
            <person name="Jung N."/>
            <person name="Uechi K."/>
            <person name="Horii T."/>
            <person name="Iida T."/>
            <person name="Fujita J."/>
            <person name="Nakamura S."/>
        </authorList>
    </citation>
    <scope>NUCLEOTIDE SEQUENCE [LARGE SCALE GENOMIC DNA]</scope>
    <source>
        <strain evidence="2 3">JCM 12375</strain>
    </source>
</reference>
<dbReference type="Proteomes" id="UP000465622">
    <property type="component" value="Chromosome"/>
</dbReference>
<sequence>MVEHKASRGLEGALVKLCGGGDYELTVAGRTEITPNYLRLHFTAERLLAEQRLHPTMWVRGWFPHGDKAHQRGYTLVNPDPEAGTVDIDFAMHDGVATGWASAAQPGDVLEVTVLGSNFSLPEPQPAGYVIVGDAASLPAINSLLDAIGDAPARVFLEAGHDDDRELSVAGDAEITWVDREELVDVVSSSAFDAADHFGWVACNNRTTRAVAKVFREEYGIPRKSIKAQAYWAA</sequence>
<dbReference type="PANTHER" id="PTHR30157:SF0">
    <property type="entry name" value="NADPH-DEPENDENT FERRIC-CHELATE REDUCTASE"/>
    <property type="match status" value="1"/>
</dbReference>
<organism evidence="2 3">
    <name type="scientific">Mycolicibacterium mageritense</name>
    <name type="common">Mycobacterium mageritense</name>
    <dbReference type="NCBI Taxonomy" id="53462"/>
    <lineage>
        <taxon>Bacteria</taxon>
        <taxon>Bacillati</taxon>
        <taxon>Actinomycetota</taxon>
        <taxon>Actinomycetes</taxon>
        <taxon>Mycobacteriales</taxon>
        <taxon>Mycobacteriaceae</taxon>
        <taxon>Mycolicibacterium</taxon>
    </lineage>
</organism>
<dbReference type="InterPro" id="IPR039261">
    <property type="entry name" value="FNR_nucleotide-bd"/>
</dbReference>
<name>A0ABN5XYF1_MYCME</name>
<dbReference type="InterPro" id="IPR013113">
    <property type="entry name" value="SIP_FAD-bd"/>
</dbReference>
<dbReference type="InterPro" id="IPR017927">
    <property type="entry name" value="FAD-bd_FR_type"/>
</dbReference>
<dbReference type="CDD" id="cd06193">
    <property type="entry name" value="siderophore_interacting"/>
    <property type="match status" value="1"/>
</dbReference>